<dbReference type="GO" id="GO:0000811">
    <property type="term" value="C:GINS complex"/>
    <property type="evidence" value="ECO:0007669"/>
    <property type="project" value="UniProtKB-UniRule"/>
</dbReference>
<organism evidence="10">
    <name type="scientific">Rodentolepis nana</name>
    <name type="common">Dwarf tapeworm</name>
    <name type="synonym">Hymenolepis nana</name>
    <dbReference type="NCBI Taxonomy" id="102285"/>
    <lineage>
        <taxon>Eukaryota</taxon>
        <taxon>Metazoa</taxon>
        <taxon>Spiralia</taxon>
        <taxon>Lophotrochozoa</taxon>
        <taxon>Platyhelminthes</taxon>
        <taxon>Cestoda</taxon>
        <taxon>Eucestoda</taxon>
        <taxon>Cyclophyllidea</taxon>
        <taxon>Hymenolepididae</taxon>
        <taxon>Rodentolepis</taxon>
    </lineage>
</organism>
<keyword evidence="3 5" id="KW-0235">DNA replication</keyword>
<comment type="subunit">
    <text evidence="5">Component of the GINS complex.</text>
</comment>
<dbReference type="AlphaFoldDB" id="A0A0R3TUM7"/>
<dbReference type="OrthoDB" id="10252587at2759"/>
<reference evidence="10" key="1">
    <citation type="submission" date="2017-02" db="UniProtKB">
        <authorList>
            <consortium name="WormBaseParasite"/>
        </authorList>
    </citation>
    <scope>IDENTIFICATION</scope>
</reference>
<keyword evidence="4 5" id="KW-0539">Nucleus</keyword>
<name>A0A0R3TUM7_RODNA</name>
<dbReference type="Gene3D" id="1.20.58.1030">
    <property type="match status" value="1"/>
</dbReference>
<dbReference type="InterPro" id="IPR056783">
    <property type="entry name" value="PSF1_C"/>
</dbReference>
<evidence type="ECO:0000256" key="2">
    <source>
        <dbReference type="ARBA" id="ARBA00006677"/>
    </source>
</evidence>
<evidence type="ECO:0000259" key="7">
    <source>
        <dbReference type="Pfam" id="PF24997"/>
    </source>
</evidence>
<comment type="similarity">
    <text evidence="2 5">Belongs to the GINS1/PSF1 family.</text>
</comment>
<evidence type="ECO:0000256" key="4">
    <source>
        <dbReference type="ARBA" id="ARBA00023242"/>
    </source>
</evidence>
<dbReference type="CDD" id="cd21696">
    <property type="entry name" value="GINS_B_Psf1"/>
    <property type="match status" value="1"/>
</dbReference>
<dbReference type="Pfam" id="PF24997">
    <property type="entry name" value="PSF1_C"/>
    <property type="match status" value="1"/>
</dbReference>
<dbReference type="InterPro" id="IPR021151">
    <property type="entry name" value="GINS_A"/>
</dbReference>
<dbReference type="PANTHER" id="PTHR12914">
    <property type="entry name" value="PARTNER OF SLD5"/>
    <property type="match status" value="1"/>
</dbReference>
<evidence type="ECO:0000313" key="9">
    <source>
        <dbReference type="Proteomes" id="UP000278807"/>
    </source>
</evidence>
<comment type="subcellular location">
    <subcellularLocation>
        <location evidence="1 5">Nucleus</location>
    </subcellularLocation>
</comment>
<dbReference type="InterPro" id="IPR036224">
    <property type="entry name" value="GINS_bundle-like_dom_sf"/>
</dbReference>
<accession>A0A0R3TUM7</accession>
<dbReference type="STRING" id="102285.A0A0R3TUM7"/>
<dbReference type="PANTHER" id="PTHR12914:SF2">
    <property type="entry name" value="DNA REPLICATION COMPLEX GINS PROTEIN PSF1"/>
    <property type="match status" value="1"/>
</dbReference>
<dbReference type="InterPro" id="IPR005339">
    <property type="entry name" value="GINS_Psf1"/>
</dbReference>
<dbReference type="CDD" id="cd11710">
    <property type="entry name" value="GINS_A_psf1"/>
    <property type="match status" value="1"/>
</dbReference>
<evidence type="ECO:0000313" key="8">
    <source>
        <dbReference type="EMBL" id="VDO10513.1"/>
    </source>
</evidence>
<evidence type="ECO:0000256" key="5">
    <source>
        <dbReference type="RuleBase" id="RU368085"/>
    </source>
</evidence>
<evidence type="ECO:0000313" key="10">
    <source>
        <dbReference type="WBParaSite" id="HNAJ_0001147301-mRNA-1"/>
    </source>
</evidence>
<sequence>MSVTNTAIDLIRSAKRTTLDQFPPYDEDKVRTCFEEMAKLYEENRHDVTCIRPPQDSNSSTTSLSGSENLVQTVLIRHAILERVKRCLLAYHHARLMQIKNIRWLNEIQKNLSVDEVRWFSTYCSALANFMTADISAVGGAGGLDLTQSLRPPKSLLLEVRCLKNYGDFETEDGIVLNLKKGSQHLMHRSDCENLIQQGILEHIVDT</sequence>
<dbReference type="Proteomes" id="UP000278807">
    <property type="component" value="Unassembled WGS sequence"/>
</dbReference>
<evidence type="ECO:0000259" key="6">
    <source>
        <dbReference type="Pfam" id="PF05916"/>
    </source>
</evidence>
<evidence type="ECO:0000256" key="3">
    <source>
        <dbReference type="ARBA" id="ARBA00022705"/>
    </source>
</evidence>
<gene>
    <name evidence="8" type="ORF">HNAJ_LOCUS11463</name>
</gene>
<dbReference type="SUPFAM" id="SSF158573">
    <property type="entry name" value="GINS helical bundle-like"/>
    <property type="match status" value="1"/>
</dbReference>
<dbReference type="Pfam" id="PF05916">
    <property type="entry name" value="Sld5"/>
    <property type="match status" value="1"/>
</dbReference>
<feature type="domain" description="GINS subunit" evidence="6">
    <location>
        <begin position="74"/>
        <end position="132"/>
    </location>
</feature>
<proteinExistence type="inferred from homology"/>
<feature type="domain" description="DNA replication complex GINS protein PSF1 C-terminal" evidence="7">
    <location>
        <begin position="155"/>
        <end position="205"/>
    </location>
</feature>
<dbReference type="EMBL" id="UZAE01013591">
    <property type="protein sequence ID" value="VDO10513.1"/>
    <property type="molecule type" value="Genomic_DNA"/>
</dbReference>
<protein>
    <recommendedName>
        <fullName evidence="5">DNA replication complex GINS protein PSF1</fullName>
    </recommendedName>
</protein>
<dbReference type="GO" id="GO:1902983">
    <property type="term" value="P:DNA strand elongation involved in mitotic DNA replication"/>
    <property type="evidence" value="ECO:0007669"/>
    <property type="project" value="TreeGrafter"/>
</dbReference>
<evidence type="ECO:0000256" key="1">
    <source>
        <dbReference type="ARBA" id="ARBA00004123"/>
    </source>
</evidence>
<dbReference type="WBParaSite" id="HNAJ_0001147301-mRNA-1">
    <property type="protein sequence ID" value="HNAJ_0001147301-mRNA-1"/>
    <property type="gene ID" value="HNAJ_0001147301"/>
</dbReference>
<reference evidence="8 9" key="2">
    <citation type="submission" date="2018-11" db="EMBL/GenBank/DDBJ databases">
        <authorList>
            <consortium name="Pathogen Informatics"/>
        </authorList>
    </citation>
    <scope>NUCLEOTIDE SEQUENCE [LARGE SCALE GENOMIC DNA]</scope>
</reference>
<comment type="function">
    <text evidence="5">Required for correct functioning of the GINS complex, a complex that plays an essential role in the initiation of DNA replication, and progression of DNA replication forks. GINS complex seems to bind preferentially to single-stranded DNA.</text>
</comment>
<keyword evidence="9" id="KW-1185">Reference proteome</keyword>